<sequence length="81" mass="8862">MGLGAYPCTDELSLQMLGMRGTVYANYAVDESDLFLAFGAGFDDRVTGKLETFARHAKIVHIDIDSSLGRISNPMCQFAQI</sequence>
<dbReference type="PANTHER" id="PTHR18968">
    <property type="entry name" value="THIAMINE PYROPHOSPHATE ENZYMES"/>
    <property type="match status" value="1"/>
</dbReference>
<dbReference type="STRING" id="29760.F6GSW0"/>
<dbReference type="GO" id="GO:0000287">
    <property type="term" value="F:magnesium ion binding"/>
    <property type="evidence" value="ECO:0007669"/>
    <property type="project" value="InterPro"/>
</dbReference>
<evidence type="ECO:0000259" key="3">
    <source>
        <dbReference type="Pfam" id="PF00205"/>
    </source>
</evidence>
<dbReference type="AlphaFoldDB" id="F6GSW0"/>
<dbReference type="Gene3D" id="3.40.50.1220">
    <property type="entry name" value="TPP-binding domain"/>
    <property type="match status" value="1"/>
</dbReference>
<dbReference type="InterPro" id="IPR012000">
    <property type="entry name" value="Thiamin_PyroP_enz_cen_dom"/>
</dbReference>
<feature type="domain" description="Thiamine pyrophosphate enzyme central" evidence="3">
    <location>
        <begin position="1"/>
        <end position="67"/>
    </location>
</feature>
<evidence type="ECO:0000256" key="1">
    <source>
        <dbReference type="ARBA" id="ARBA00007812"/>
    </source>
</evidence>
<keyword evidence="5" id="KW-1185">Reference proteome</keyword>
<reference evidence="5" key="1">
    <citation type="journal article" date="2007" name="Nature">
        <title>The grapevine genome sequence suggests ancestral hexaploidization in major angiosperm phyla.</title>
        <authorList>
            <consortium name="The French-Italian Public Consortium for Grapevine Genome Characterization."/>
            <person name="Jaillon O."/>
            <person name="Aury J.-M."/>
            <person name="Noel B."/>
            <person name="Policriti A."/>
            <person name="Clepet C."/>
            <person name="Casagrande A."/>
            <person name="Choisne N."/>
            <person name="Aubourg S."/>
            <person name="Vitulo N."/>
            <person name="Jubin C."/>
            <person name="Vezzi A."/>
            <person name="Legeai F."/>
            <person name="Hugueney P."/>
            <person name="Dasilva C."/>
            <person name="Horner D."/>
            <person name="Mica E."/>
            <person name="Jublot D."/>
            <person name="Poulain J."/>
            <person name="Bruyere C."/>
            <person name="Billault A."/>
            <person name="Segurens B."/>
            <person name="Gouyvenoux M."/>
            <person name="Ugarte E."/>
            <person name="Cattonaro F."/>
            <person name="Anthouard V."/>
            <person name="Vico V."/>
            <person name="Del Fabbro C."/>
            <person name="Alaux M."/>
            <person name="Di Gaspero G."/>
            <person name="Dumas V."/>
            <person name="Felice N."/>
            <person name="Paillard S."/>
            <person name="Juman I."/>
            <person name="Moroldo M."/>
            <person name="Scalabrin S."/>
            <person name="Canaguier A."/>
            <person name="Le Clainche I."/>
            <person name="Malacrida G."/>
            <person name="Durand E."/>
            <person name="Pesole G."/>
            <person name="Laucou V."/>
            <person name="Chatelet P."/>
            <person name="Merdinoglu D."/>
            <person name="Delledonne M."/>
            <person name="Pezzotti M."/>
            <person name="Lecharny A."/>
            <person name="Scarpelli C."/>
            <person name="Artiguenave F."/>
            <person name="Pe M.E."/>
            <person name="Valle G."/>
            <person name="Morgante M."/>
            <person name="Caboche M."/>
            <person name="Adam-Blondon A.-F."/>
            <person name="Weissenbach J."/>
            <person name="Quetier F."/>
            <person name="Wincker P."/>
        </authorList>
    </citation>
    <scope>NUCLEOTIDE SEQUENCE [LARGE SCALE GENOMIC DNA]</scope>
    <source>
        <strain evidence="5">cv. Pinot noir / PN40024</strain>
    </source>
</reference>
<dbReference type="InterPro" id="IPR029035">
    <property type="entry name" value="DHS-like_NAD/FAD-binding_dom"/>
</dbReference>
<evidence type="ECO:0000256" key="2">
    <source>
        <dbReference type="ARBA" id="ARBA00023052"/>
    </source>
</evidence>
<dbReference type="eggNOG" id="KOG4166">
    <property type="taxonomic scope" value="Eukaryota"/>
</dbReference>
<name>F6GSW0_VITVI</name>
<dbReference type="PaxDb" id="29760-VIT_17s0000g01310.t01"/>
<dbReference type="Pfam" id="PF00205">
    <property type="entry name" value="TPP_enzyme_M"/>
    <property type="match status" value="1"/>
</dbReference>
<keyword evidence="2" id="KW-0786">Thiamine pyrophosphate</keyword>
<dbReference type="Proteomes" id="UP000009183">
    <property type="component" value="Chromosome 17"/>
</dbReference>
<dbReference type="GO" id="GO:0030976">
    <property type="term" value="F:thiamine pyrophosphate binding"/>
    <property type="evidence" value="ECO:0007669"/>
    <property type="project" value="InterPro"/>
</dbReference>
<organism evidence="4 5">
    <name type="scientific">Vitis vinifera</name>
    <name type="common">Grape</name>
    <dbReference type="NCBI Taxonomy" id="29760"/>
    <lineage>
        <taxon>Eukaryota</taxon>
        <taxon>Viridiplantae</taxon>
        <taxon>Streptophyta</taxon>
        <taxon>Embryophyta</taxon>
        <taxon>Tracheophyta</taxon>
        <taxon>Spermatophyta</taxon>
        <taxon>Magnoliopsida</taxon>
        <taxon>eudicotyledons</taxon>
        <taxon>Gunneridae</taxon>
        <taxon>Pentapetalae</taxon>
        <taxon>rosids</taxon>
        <taxon>Vitales</taxon>
        <taxon>Vitaceae</taxon>
        <taxon>Viteae</taxon>
        <taxon>Vitis</taxon>
    </lineage>
</organism>
<dbReference type="EMBL" id="FN594950">
    <property type="protein sequence ID" value="CCB43329.1"/>
    <property type="molecule type" value="Genomic_DNA"/>
</dbReference>
<comment type="similarity">
    <text evidence="1">Belongs to the TPP enzyme family.</text>
</comment>
<protein>
    <recommendedName>
        <fullName evidence="3">Thiamine pyrophosphate enzyme central domain-containing protein</fullName>
    </recommendedName>
</protein>
<evidence type="ECO:0000313" key="4">
    <source>
        <dbReference type="EMBL" id="CCB43329.1"/>
    </source>
</evidence>
<dbReference type="SUPFAM" id="SSF52467">
    <property type="entry name" value="DHS-like NAD/FAD-binding domain"/>
    <property type="match status" value="1"/>
</dbReference>
<dbReference type="HOGENOM" id="CLU_2578742_0_0_1"/>
<dbReference type="InParanoid" id="F6GSW0"/>
<gene>
    <name evidence="4" type="ordered locus">VIT_17s0000g01310</name>
</gene>
<accession>F6GSW0</accession>
<proteinExistence type="inferred from homology"/>
<dbReference type="PANTHER" id="PTHR18968:SF13">
    <property type="entry name" value="ACETOLACTATE SYNTHASE CATALYTIC SUBUNIT, MITOCHONDRIAL"/>
    <property type="match status" value="1"/>
</dbReference>
<evidence type="ECO:0000313" key="5">
    <source>
        <dbReference type="Proteomes" id="UP000009183"/>
    </source>
</evidence>
<dbReference type="InterPro" id="IPR045229">
    <property type="entry name" value="TPP_enz"/>
</dbReference>
<dbReference type="GO" id="GO:0019752">
    <property type="term" value="P:carboxylic acid metabolic process"/>
    <property type="evidence" value="ECO:0007669"/>
    <property type="project" value="UniProtKB-ARBA"/>
</dbReference>